<evidence type="ECO:0000313" key="2">
    <source>
        <dbReference type="EMBL" id="QOL00420.1"/>
    </source>
</evidence>
<dbReference type="InterPro" id="IPR036374">
    <property type="entry name" value="OxRdtase_Mopterin-bd_sf"/>
</dbReference>
<sequence>MYLKSFASALILLSTMASAALGQPATIALGGAIDHPRGLTLADLTREPATTEAVFLHTGHGALTGNFTGVLLWTLLEEAGLKLDPDIKNDVVRHTVTIGASDGYRVVLSLGEIAPEFGGEQVIVAYQMDGKPIDNGGGFARLILPGDKGAGRAVSAIASIEVR</sequence>
<protein>
    <recommendedName>
        <fullName evidence="1">Oxidoreductase molybdopterin-binding domain-containing protein</fullName>
    </recommendedName>
</protein>
<name>A0A7L9QC17_9ZZZZ</name>
<organism evidence="2">
    <name type="scientific">uncultured organism</name>
    <dbReference type="NCBI Taxonomy" id="155900"/>
    <lineage>
        <taxon>unclassified sequences</taxon>
        <taxon>environmental samples</taxon>
    </lineage>
</organism>
<dbReference type="Gene3D" id="3.90.420.10">
    <property type="entry name" value="Oxidoreductase, molybdopterin-binding domain"/>
    <property type="match status" value="1"/>
</dbReference>
<dbReference type="InterPro" id="IPR000572">
    <property type="entry name" value="OxRdtase_Mopterin-bd_dom"/>
</dbReference>
<dbReference type="AlphaFoldDB" id="A0A7L9QC17"/>
<accession>A0A7L9QC17</accession>
<dbReference type="SUPFAM" id="SSF56524">
    <property type="entry name" value="Oxidoreductase molybdopterin-binding domain"/>
    <property type="match status" value="1"/>
</dbReference>
<evidence type="ECO:0000259" key="1">
    <source>
        <dbReference type="Pfam" id="PF00174"/>
    </source>
</evidence>
<feature type="domain" description="Oxidoreductase molybdopterin-binding" evidence="1">
    <location>
        <begin position="27"/>
        <end position="162"/>
    </location>
</feature>
<reference evidence="2" key="1">
    <citation type="submission" date="2020-09" db="EMBL/GenBank/DDBJ databases">
        <title>A new high-throughput screening method to detect antimicrobial volatiles from metagenomic clone libraries.</title>
        <authorList>
            <person name="Stocker F."/>
            <person name="Obermeier M."/>
            <person name="Resch K."/>
            <person name="Berg G."/>
            <person name="Mueller Bogota C.A."/>
        </authorList>
    </citation>
    <scope>NUCLEOTIDE SEQUENCE</scope>
</reference>
<proteinExistence type="predicted"/>
<dbReference type="Pfam" id="PF00174">
    <property type="entry name" value="Oxidored_molyb"/>
    <property type="match status" value="1"/>
</dbReference>
<dbReference type="EMBL" id="MW000468">
    <property type="protein sequence ID" value="QOL00420.1"/>
    <property type="molecule type" value="Genomic_DNA"/>
</dbReference>